<protein>
    <submittedName>
        <fullName evidence="2">Uncharacterized protein</fullName>
    </submittedName>
</protein>
<keyword evidence="3" id="KW-1185">Reference proteome</keyword>
<evidence type="ECO:0000256" key="1">
    <source>
        <dbReference type="SAM" id="MobiDB-lite"/>
    </source>
</evidence>
<comment type="caution">
    <text evidence="2">The sequence shown here is derived from an EMBL/GenBank/DDBJ whole genome shotgun (WGS) entry which is preliminary data.</text>
</comment>
<sequence>ISVINTEPYHQHVHHKPYQGSSFASQSMLLTIHSIQVESSRRGASVHPVFLGPHDKTLMFAHHHDDWSEGVERQYYVQTYTIPPNSKRSLRWMNVVDSELKLWRKLIREQHPILQHFHDYLKSKTAAGSTRTLVIGQAKELAAHPVDRAKQEKKRQNTYTGTDGRMQVEMEHYCVVRTVVDSKQIHERIKSIMRNFEREGSVQRQDYNFVMSAVMAYLVHCNGARNELTYKTRYGNICGCGDDVPDTGLQAIIDVNFENALEDKAYFCLQVGRYPQPKHHNRVHEPTTTTGGYFVVDKKFKKWIDHYVKLREYALSWAESVMGRRSRAVPTASRQGVESSSESSDESLYDDVVSDYEIDPSAVGEPSQIAGFGSSEVRSRRREKQPAPVAVASRAENIQPPVARGAKTIWRAPAVPSEATAENPSEATAEDIQLVARDIRATTTSSLAMTSPIVMEIEGESTMLERAASALRLHVTGNGQYDGGLGYYQTEYERQCFNLRRLAQPIQDFPWLEIRDIPSISGRGLFAKVPMRKDQVVSDYRGLFITHDERLNMRMDPADETLVGDYEVEYNESSAQLRIPVMIPPRIEVIPSDDSSCSQQMAISHRIAIQRAIDVRNLITSRNVFYSLNVKTRVAGLVPPSGSNMLVSPSDAYRHSRLMFLGSEDHYPISGNDANAPPKANALLQLLCIAYRDAYEMGNPVVLVLKSDGQAARFLRRKRSRTTFVVLLGSMIGAVERKRYGNCIVYEDTGNGCQFVVEQTKERAAEQSMLQQFGGARLMYFPSPVESMWARLRENRRISVEEAFRIMEDFDPHRYLRQSLQELAR</sequence>
<evidence type="ECO:0000313" key="2">
    <source>
        <dbReference type="EMBL" id="KAK5977677.1"/>
    </source>
</evidence>
<dbReference type="AlphaFoldDB" id="A0AAN8FF99"/>
<proteinExistence type="predicted"/>
<feature type="region of interest" description="Disordered" evidence="1">
    <location>
        <begin position="364"/>
        <end position="391"/>
    </location>
</feature>
<gene>
    <name evidence="2" type="ORF">GCK32_008312</name>
</gene>
<feature type="non-terminal residue" evidence="2">
    <location>
        <position position="1"/>
    </location>
</feature>
<dbReference type="Proteomes" id="UP001331761">
    <property type="component" value="Unassembled WGS sequence"/>
</dbReference>
<evidence type="ECO:0000313" key="3">
    <source>
        <dbReference type="Proteomes" id="UP001331761"/>
    </source>
</evidence>
<dbReference type="SUPFAM" id="SSF82199">
    <property type="entry name" value="SET domain"/>
    <property type="match status" value="1"/>
</dbReference>
<reference evidence="2 3" key="1">
    <citation type="submission" date="2019-10" db="EMBL/GenBank/DDBJ databases">
        <title>Assembly and Annotation for the nematode Trichostrongylus colubriformis.</title>
        <authorList>
            <person name="Martin J."/>
        </authorList>
    </citation>
    <scope>NUCLEOTIDE SEQUENCE [LARGE SCALE GENOMIC DNA]</scope>
    <source>
        <strain evidence="2">G859</strain>
        <tissue evidence="2">Whole worm</tissue>
    </source>
</reference>
<dbReference type="EMBL" id="WIXE01010306">
    <property type="protein sequence ID" value="KAK5977677.1"/>
    <property type="molecule type" value="Genomic_DNA"/>
</dbReference>
<accession>A0AAN8FF99</accession>
<dbReference type="InterPro" id="IPR046341">
    <property type="entry name" value="SET_dom_sf"/>
</dbReference>
<name>A0AAN8FF99_TRICO</name>
<feature type="region of interest" description="Disordered" evidence="1">
    <location>
        <begin position="326"/>
        <end position="349"/>
    </location>
</feature>
<organism evidence="2 3">
    <name type="scientific">Trichostrongylus colubriformis</name>
    <name type="common">Black scour worm</name>
    <dbReference type="NCBI Taxonomy" id="6319"/>
    <lineage>
        <taxon>Eukaryota</taxon>
        <taxon>Metazoa</taxon>
        <taxon>Ecdysozoa</taxon>
        <taxon>Nematoda</taxon>
        <taxon>Chromadorea</taxon>
        <taxon>Rhabditida</taxon>
        <taxon>Rhabditina</taxon>
        <taxon>Rhabditomorpha</taxon>
        <taxon>Strongyloidea</taxon>
        <taxon>Trichostrongylidae</taxon>
        <taxon>Trichostrongylus</taxon>
    </lineage>
</organism>